<dbReference type="EMBL" id="KK583232">
    <property type="protein sequence ID" value="KDO25466.1"/>
    <property type="molecule type" value="Genomic_DNA"/>
</dbReference>
<dbReference type="InterPro" id="IPR019387">
    <property type="entry name" value="SAYSvFN_dom"/>
</dbReference>
<protein>
    <recommendedName>
        <fullName evidence="2">SAYSvFN domain-containing protein</fullName>
    </recommendedName>
</protein>
<feature type="compositionally biased region" description="Basic and acidic residues" evidence="1">
    <location>
        <begin position="166"/>
        <end position="181"/>
    </location>
</feature>
<dbReference type="OMA" id="ISIWIRG"/>
<sequence>MANEQAMGYASIRDALLPFVPPVLRVNAATLEALQPSTDQLRSVLSAANAKRLGLLLVWAVGLYGAEQIEAAPIFVMGSILYAVLSNLGDKATDSVSVDEDGNPIQLPSAYSVFNRNKQRLPGQLTTEDFESQLRHRLPQDQYDSNNDDDNVVGAHAENEDDDSDAEMREAIRRSLEDAQTARKKHRRKPRC</sequence>
<proteinExistence type="predicted"/>
<dbReference type="OrthoDB" id="71310at2759"/>
<dbReference type="RefSeq" id="XP_012203891.1">
    <property type="nucleotide sequence ID" value="XM_012348501.1"/>
</dbReference>
<accession>A0A067CFX9</accession>
<evidence type="ECO:0000313" key="4">
    <source>
        <dbReference type="Proteomes" id="UP000030745"/>
    </source>
</evidence>
<dbReference type="PANTHER" id="PTHR13527">
    <property type="entry name" value="SAYSVFN DOMAIN-CONTAINING PROTEIN 1"/>
    <property type="match status" value="1"/>
</dbReference>
<feature type="region of interest" description="Disordered" evidence="1">
    <location>
        <begin position="137"/>
        <end position="192"/>
    </location>
</feature>
<organism evidence="3 4">
    <name type="scientific">Saprolegnia parasitica (strain CBS 223.65)</name>
    <dbReference type="NCBI Taxonomy" id="695850"/>
    <lineage>
        <taxon>Eukaryota</taxon>
        <taxon>Sar</taxon>
        <taxon>Stramenopiles</taxon>
        <taxon>Oomycota</taxon>
        <taxon>Saprolegniomycetes</taxon>
        <taxon>Saprolegniales</taxon>
        <taxon>Saprolegniaceae</taxon>
        <taxon>Saprolegnia</taxon>
    </lineage>
</organism>
<dbReference type="GeneID" id="24131574"/>
<feature type="domain" description="SAYSvFN" evidence="2">
    <location>
        <begin position="56"/>
        <end position="134"/>
    </location>
</feature>
<keyword evidence="4" id="KW-1185">Reference proteome</keyword>
<evidence type="ECO:0000313" key="3">
    <source>
        <dbReference type="EMBL" id="KDO25466.1"/>
    </source>
</evidence>
<dbReference type="AlphaFoldDB" id="A0A067CFX9"/>
<dbReference type="KEGG" id="spar:SPRG_09409"/>
<feature type="compositionally biased region" description="Basic residues" evidence="1">
    <location>
        <begin position="182"/>
        <end position="192"/>
    </location>
</feature>
<name>A0A067CFX9_SAPPC</name>
<gene>
    <name evidence="3" type="ORF">SPRG_09409</name>
</gene>
<dbReference type="PANTHER" id="PTHR13527:SF0">
    <property type="entry name" value="SAYSVFN DOMAIN-CONTAINING PROTEIN 1"/>
    <property type="match status" value="1"/>
</dbReference>
<evidence type="ECO:0000256" key="1">
    <source>
        <dbReference type="SAM" id="MobiDB-lite"/>
    </source>
</evidence>
<dbReference type="InterPro" id="IPR039159">
    <property type="entry name" value="SAYSD1"/>
</dbReference>
<evidence type="ECO:0000259" key="2">
    <source>
        <dbReference type="Pfam" id="PF10260"/>
    </source>
</evidence>
<dbReference type="Proteomes" id="UP000030745">
    <property type="component" value="Unassembled WGS sequence"/>
</dbReference>
<dbReference type="Pfam" id="PF10260">
    <property type="entry name" value="SAYSvFN"/>
    <property type="match status" value="1"/>
</dbReference>
<reference evidence="3 4" key="1">
    <citation type="journal article" date="2013" name="PLoS Genet.">
        <title>Distinctive expansion of potential virulence genes in the genome of the oomycete fish pathogen Saprolegnia parasitica.</title>
        <authorList>
            <person name="Jiang R.H."/>
            <person name="de Bruijn I."/>
            <person name="Haas B.J."/>
            <person name="Belmonte R."/>
            <person name="Lobach L."/>
            <person name="Christie J."/>
            <person name="van den Ackerveken G."/>
            <person name="Bottin A."/>
            <person name="Bulone V."/>
            <person name="Diaz-Moreno S.M."/>
            <person name="Dumas B."/>
            <person name="Fan L."/>
            <person name="Gaulin E."/>
            <person name="Govers F."/>
            <person name="Grenville-Briggs L.J."/>
            <person name="Horner N.R."/>
            <person name="Levin J.Z."/>
            <person name="Mammella M."/>
            <person name="Meijer H.J."/>
            <person name="Morris P."/>
            <person name="Nusbaum C."/>
            <person name="Oome S."/>
            <person name="Phillips A.J."/>
            <person name="van Rooyen D."/>
            <person name="Rzeszutek E."/>
            <person name="Saraiva M."/>
            <person name="Secombes C.J."/>
            <person name="Seidl M.F."/>
            <person name="Snel B."/>
            <person name="Stassen J.H."/>
            <person name="Sykes S."/>
            <person name="Tripathy S."/>
            <person name="van den Berg H."/>
            <person name="Vega-Arreguin J.C."/>
            <person name="Wawra S."/>
            <person name="Young S.K."/>
            <person name="Zeng Q."/>
            <person name="Dieguez-Uribeondo J."/>
            <person name="Russ C."/>
            <person name="Tyler B.M."/>
            <person name="van West P."/>
        </authorList>
    </citation>
    <scope>NUCLEOTIDE SEQUENCE [LARGE SCALE GENOMIC DNA]</scope>
    <source>
        <strain evidence="3 4">CBS 223.65</strain>
    </source>
</reference>
<dbReference type="VEuPathDB" id="FungiDB:SPRG_09409"/>